<keyword evidence="3" id="KW-0812">Transmembrane</keyword>
<dbReference type="PROSITE" id="PS50088">
    <property type="entry name" value="ANK_REPEAT"/>
    <property type="match status" value="1"/>
</dbReference>
<dbReference type="GO" id="GO:0005886">
    <property type="term" value="C:plasma membrane"/>
    <property type="evidence" value="ECO:0007669"/>
    <property type="project" value="UniProtKB-SubCell"/>
</dbReference>
<evidence type="ECO:0000313" key="4">
    <source>
        <dbReference type="EMBL" id="QCD76891.1"/>
    </source>
</evidence>
<feature type="transmembrane region" description="Helical" evidence="3">
    <location>
        <begin position="413"/>
        <end position="434"/>
    </location>
</feature>
<dbReference type="Gene3D" id="1.25.40.20">
    <property type="entry name" value="Ankyrin repeat-containing domain"/>
    <property type="match status" value="2"/>
</dbReference>
<dbReference type="SMART" id="SM00248">
    <property type="entry name" value="ANK"/>
    <property type="match status" value="5"/>
</dbReference>
<keyword evidence="2" id="KW-0040">ANK repeat</keyword>
<proteinExistence type="predicted"/>
<dbReference type="AlphaFoldDB" id="A0A4D6KQG3"/>
<dbReference type="Proteomes" id="UP000501690">
    <property type="component" value="Linkage Group LG1"/>
</dbReference>
<feature type="transmembrane region" description="Helical" evidence="3">
    <location>
        <begin position="499"/>
        <end position="525"/>
    </location>
</feature>
<accession>A0A4D6KQG3</accession>
<evidence type="ECO:0000313" key="5">
    <source>
        <dbReference type="Proteomes" id="UP000501690"/>
    </source>
</evidence>
<gene>
    <name evidence="4" type="ORF">DEO72_LG1g512</name>
</gene>
<dbReference type="PANTHER" id="PTHR24177:SF473">
    <property type="entry name" value="PROTEIN, PUTATIVE-RELATED"/>
    <property type="match status" value="1"/>
</dbReference>
<keyword evidence="3" id="KW-0472">Membrane</keyword>
<name>A0A4D6KQG3_VIGUN</name>
<feature type="repeat" description="ANK" evidence="2">
    <location>
        <begin position="118"/>
        <end position="142"/>
    </location>
</feature>
<keyword evidence="3" id="KW-1133">Transmembrane helix</keyword>
<feature type="transmembrane region" description="Helical" evidence="3">
    <location>
        <begin position="454"/>
        <end position="478"/>
    </location>
</feature>
<reference evidence="4 5" key="1">
    <citation type="submission" date="2019-04" db="EMBL/GenBank/DDBJ databases">
        <title>An improved genome assembly and genetic linkage map for asparagus bean, Vigna unguiculata ssp. sesquipedialis.</title>
        <authorList>
            <person name="Xia Q."/>
            <person name="Zhang R."/>
            <person name="Dong Y."/>
        </authorList>
    </citation>
    <scope>NUCLEOTIDE SEQUENCE [LARGE SCALE GENOMIC DNA]</scope>
    <source>
        <tissue evidence="4">Leaf</tissue>
    </source>
</reference>
<dbReference type="EMBL" id="CP039345">
    <property type="protein sequence ID" value="QCD76891.1"/>
    <property type="molecule type" value="Genomic_DNA"/>
</dbReference>
<comment type="subcellular location">
    <subcellularLocation>
        <location evidence="1">Cell membrane</location>
        <topology evidence="1">Peripheral membrane protein</topology>
        <orientation evidence="1">Cytoplasmic side</orientation>
    </subcellularLocation>
</comment>
<dbReference type="Pfam" id="PF12796">
    <property type="entry name" value="Ank_2"/>
    <property type="match status" value="1"/>
</dbReference>
<dbReference type="SUPFAM" id="SSF48403">
    <property type="entry name" value="Ankyrin repeat"/>
    <property type="match status" value="1"/>
</dbReference>
<organism evidence="4 5">
    <name type="scientific">Vigna unguiculata</name>
    <name type="common">Cowpea</name>
    <dbReference type="NCBI Taxonomy" id="3917"/>
    <lineage>
        <taxon>Eukaryota</taxon>
        <taxon>Viridiplantae</taxon>
        <taxon>Streptophyta</taxon>
        <taxon>Embryophyta</taxon>
        <taxon>Tracheophyta</taxon>
        <taxon>Spermatophyta</taxon>
        <taxon>Magnoliopsida</taxon>
        <taxon>eudicotyledons</taxon>
        <taxon>Gunneridae</taxon>
        <taxon>Pentapetalae</taxon>
        <taxon>rosids</taxon>
        <taxon>fabids</taxon>
        <taxon>Fabales</taxon>
        <taxon>Fabaceae</taxon>
        <taxon>Papilionoideae</taxon>
        <taxon>50 kb inversion clade</taxon>
        <taxon>NPAAA clade</taxon>
        <taxon>indigoferoid/millettioid clade</taxon>
        <taxon>Phaseoleae</taxon>
        <taxon>Vigna</taxon>
    </lineage>
</organism>
<protein>
    <submittedName>
        <fullName evidence="4">Ankyrin</fullName>
    </submittedName>
</protein>
<evidence type="ECO:0000256" key="2">
    <source>
        <dbReference type="PROSITE-ProRule" id="PRU00023"/>
    </source>
</evidence>
<evidence type="ECO:0000256" key="1">
    <source>
        <dbReference type="ARBA" id="ARBA00004413"/>
    </source>
</evidence>
<dbReference type="FunFam" id="1.25.40.20:FF:000594">
    <property type="entry name" value="Uncharacterized protein"/>
    <property type="match status" value="1"/>
</dbReference>
<dbReference type="PANTHER" id="PTHR24177">
    <property type="entry name" value="CASKIN"/>
    <property type="match status" value="1"/>
</dbReference>
<sequence>MSDSDAITFSGADDILKPQSSRVVGIDVGEAELQPLPLPTTVSELHKSDRREIYIAAASGNWSEVSSYFKIHPHWWRIPLNDGGITALHVAVSMRKTSFVEKVVKCMKMEDLESCKAEGNTALCLAAITGNVEIAEILLRKNHRLLWIRDQNHMLPIQLASSAGHIQMTEFLFQAPGEDLHDTIPFQDIVNLFFFALNNNIYSVASKLLERYPKLVAKENNGGFIPLQMLAQFSLFKETIGYEDIVSSLFKGMEEENESLNNAQLSKAMFDAAKSGNIVILEFLFKYYPYLLFEVDSREQRNLLHIAILFRQESVYRLILNQGDSKNVMMQLVDFEGNNVLHLAGKMAQPEERFGLSTKHVFMRSEEIWFQEVEKIVPPAMKAMRNKDGVTPKELFYWSHKELHKESVSAVKGLANTLIVVATLVITMGISIAVTIPVKDVDSTTTPIFGKKTWYTIFFLSVGFETCFCASSMLFYASAIFPSDLEPKDEYIHLQEKKIIFGSVSLFVSAGCMFIAVVSCATLIIDFLPKWGPFFTFGLGSLVFVVHFTLDYSLWTRVVRHFVPSFCRVVQHKLPRLLWTIRKSVN</sequence>
<evidence type="ECO:0000256" key="3">
    <source>
        <dbReference type="SAM" id="Phobius"/>
    </source>
</evidence>
<dbReference type="InterPro" id="IPR036770">
    <property type="entry name" value="Ankyrin_rpt-contain_sf"/>
</dbReference>
<feature type="transmembrane region" description="Helical" evidence="3">
    <location>
        <begin position="531"/>
        <end position="550"/>
    </location>
</feature>
<dbReference type="InterPro" id="IPR002110">
    <property type="entry name" value="Ankyrin_rpt"/>
</dbReference>
<keyword evidence="5" id="KW-1185">Reference proteome</keyword>
<dbReference type="PROSITE" id="PS50297">
    <property type="entry name" value="ANK_REP_REGION"/>
    <property type="match status" value="1"/>
</dbReference>